<gene>
    <name evidence="3" type="ORF">C1280_03190</name>
</gene>
<dbReference type="PANTHER" id="PTHR14741">
    <property type="entry name" value="S-ADENOSYLMETHIONINE-DEPENDENT METHYLTRANSFERASE RELATED"/>
    <property type="match status" value="1"/>
</dbReference>
<dbReference type="OrthoDB" id="9810570at2"/>
<protein>
    <submittedName>
        <fullName evidence="3">SAM-dependent methyltransferase</fullName>
    </submittedName>
</protein>
<sequence length="391" mass="41757">MDLETFRELLSPTGQRLLRQAVSLQPTETTFLTCAATLRKHHAPALAQAALETALLRTKAREKFADAALMYFTREALEQSTSEIVGRHRARRFAEFGNVADLCCGIGADAIALARAGLTVAAVDLDPLRVAMCGANAAALGVTDRVRGIAGDALAAPLPDARAAFADPDRRANGRRFLDPEDYSPSLGALRGRFGADFPLGVKIAPGVAKSDIPSAAEAEFVSLRGELKECILWFGPLRQAVRRATVLPSGETLTGEGEASPPPPLAERVGEVLYDPDPAVTRAGLVPQLAERLSAEATDFEVQLLTGGAHAPTAFATAYRVEHAAPFHPNHLRDYLRERQIGRVTVINRGSPADPAEVVKKLKLKGPGHRGVLLTRVRGAHTAVVCERLG</sequence>
<reference evidence="3 4" key="1">
    <citation type="submission" date="2018-01" db="EMBL/GenBank/DDBJ databases">
        <title>G. obscuriglobus.</title>
        <authorList>
            <person name="Franke J."/>
            <person name="Blomberg W."/>
            <person name="Selmecki A."/>
        </authorList>
    </citation>
    <scope>NUCLEOTIDE SEQUENCE [LARGE SCALE GENOMIC DNA]</scope>
    <source>
        <strain evidence="3 4">DSM 5831</strain>
    </source>
</reference>
<dbReference type="AlphaFoldDB" id="A0A2Z3GZ26"/>
<keyword evidence="3" id="KW-0489">Methyltransferase</keyword>
<dbReference type="EMBL" id="CP025958">
    <property type="protein sequence ID" value="AWM36105.1"/>
    <property type="molecule type" value="Genomic_DNA"/>
</dbReference>
<keyword evidence="4" id="KW-1185">Reference proteome</keyword>
<keyword evidence="3" id="KW-0808">Transferase</keyword>
<dbReference type="GO" id="GO:0036261">
    <property type="term" value="P:7-methylguanosine cap hypermethylation"/>
    <property type="evidence" value="ECO:0007669"/>
    <property type="project" value="InterPro"/>
</dbReference>
<dbReference type="RefSeq" id="WP_010049140.1">
    <property type="nucleotide sequence ID" value="NZ_CP025958.1"/>
</dbReference>
<dbReference type="KEGG" id="gog:C1280_03190"/>
<dbReference type="GO" id="GO:0008168">
    <property type="term" value="F:methyltransferase activity"/>
    <property type="evidence" value="ECO:0007669"/>
    <property type="project" value="UniProtKB-KW"/>
</dbReference>
<dbReference type="PANTHER" id="PTHR14741:SF32">
    <property type="entry name" value="TRIMETHYLGUANOSINE SYNTHASE"/>
    <property type="match status" value="1"/>
</dbReference>
<evidence type="ECO:0000313" key="4">
    <source>
        <dbReference type="Proteomes" id="UP000245802"/>
    </source>
</evidence>
<dbReference type="InterPro" id="IPR041497">
    <property type="entry name" value="Thump-like"/>
</dbReference>
<dbReference type="Pfam" id="PF09445">
    <property type="entry name" value="Methyltransf_15"/>
    <property type="match status" value="1"/>
</dbReference>
<dbReference type="CDD" id="cd02440">
    <property type="entry name" value="AdoMet_MTases"/>
    <property type="match status" value="1"/>
</dbReference>
<feature type="region of interest" description="Disordered" evidence="1">
    <location>
        <begin position="250"/>
        <end position="270"/>
    </location>
</feature>
<feature type="domain" description="THUMP-like" evidence="2">
    <location>
        <begin position="317"/>
        <end position="389"/>
    </location>
</feature>
<evidence type="ECO:0000259" key="2">
    <source>
        <dbReference type="Pfam" id="PF18096"/>
    </source>
</evidence>
<dbReference type="SUPFAM" id="SSF53335">
    <property type="entry name" value="S-adenosyl-L-methionine-dependent methyltransferases"/>
    <property type="match status" value="1"/>
</dbReference>
<dbReference type="InterPro" id="IPR029063">
    <property type="entry name" value="SAM-dependent_MTases_sf"/>
</dbReference>
<dbReference type="Proteomes" id="UP000245802">
    <property type="component" value="Chromosome"/>
</dbReference>
<dbReference type="Pfam" id="PF18096">
    <property type="entry name" value="Thump_like"/>
    <property type="match status" value="1"/>
</dbReference>
<organism evidence="3 4">
    <name type="scientific">Gemmata obscuriglobus</name>
    <dbReference type="NCBI Taxonomy" id="114"/>
    <lineage>
        <taxon>Bacteria</taxon>
        <taxon>Pseudomonadati</taxon>
        <taxon>Planctomycetota</taxon>
        <taxon>Planctomycetia</taxon>
        <taxon>Gemmatales</taxon>
        <taxon>Gemmataceae</taxon>
        <taxon>Gemmata</taxon>
    </lineage>
</organism>
<proteinExistence type="predicted"/>
<evidence type="ECO:0000256" key="1">
    <source>
        <dbReference type="SAM" id="MobiDB-lite"/>
    </source>
</evidence>
<name>A0A2Z3GZ26_9BACT</name>
<evidence type="ECO:0000313" key="3">
    <source>
        <dbReference type="EMBL" id="AWM36105.1"/>
    </source>
</evidence>
<dbReference type="Gene3D" id="3.40.50.150">
    <property type="entry name" value="Vaccinia Virus protein VP39"/>
    <property type="match status" value="1"/>
</dbReference>
<dbReference type="InterPro" id="IPR019012">
    <property type="entry name" value="RNA_cap_Gua-N2-MeTrfase"/>
</dbReference>
<accession>A0A2Z3GZ26</accession>